<name>A0A090W935_NONUL</name>
<evidence type="ECO:0000313" key="2">
    <source>
        <dbReference type="EMBL" id="GAL73466.1"/>
    </source>
</evidence>
<reference evidence="2 3" key="1">
    <citation type="journal article" date="2014" name="Genome Announc.">
        <title>Draft Genome Sequences of Marine Flavobacterium Nonlabens Strains NR17, NR24, NR27, NR32, NR33, and Ara13.</title>
        <authorList>
            <person name="Nakanishi M."/>
            <person name="Meirelles P."/>
            <person name="Suzuki R."/>
            <person name="Takatani N."/>
            <person name="Mino S."/>
            <person name="Suda W."/>
            <person name="Oshima K."/>
            <person name="Hattori M."/>
            <person name="Ohkuma M."/>
            <person name="Hosokawa M."/>
            <person name="Miyashita K."/>
            <person name="Thompson F.L."/>
            <person name="Niwa A."/>
            <person name="Sawabe T."/>
            <person name="Sawabe T."/>
        </authorList>
    </citation>
    <scope>NUCLEOTIDE SEQUENCE [LARGE SCALE GENOMIC DNA]</scope>
    <source>
        <strain evidence="3">JCM19275</strain>
    </source>
</reference>
<keyword evidence="1" id="KW-0732">Signal</keyword>
<dbReference type="InterPro" id="IPR005901">
    <property type="entry name" value="GLPGLI"/>
</dbReference>
<dbReference type="RefSeq" id="WP_042294839.1">
    <property type="nucleotide sequence ID" value="NZ_CP138994.1"/>
</dbReference>
<sequence>MKKILLLIAVVLGATTINAQEMYGEATYMSKVKMDNSWMEGDREMTPERRKRIEENMKKMTEKTFVLKFNRTESTYKEEVALEAPGQGRGFGGFLGTMLAGEKYKNVTEGMFVEQRDMMGKTFLIKDSLPLLEWKITGESRKIGNYTAIKATATMPSGEFDWSNFRRRRGENAEEQAAQKKKDSIARANGDIEEMFEKPEEIEVVAWFTPEIPVQHGPDVYGGLPGLILEVNAGNTTLLCSQITINPEERDEIKPEKKGEEVTQAEYDAILKEKMEAFRQRGRGGRGGRGGR</sequence>
<dbReference type="Proteomes" id="UP000029647">
    <property type="component" value="Unassembled WGS sequence"/>
</dbReference>
<protein>
    <recommendedName>
        <fullName evidence="4">GLPGLI family protein</fullName>
    </recommendedName>
</protein>
<dbReference type="NCBIfam" id="TIGR01200">
    <property type="entry name" value="GLPGLI"/>
    <property type="match status" value="1"/>
</dbReference>
<dbReference type="Pfam" id="PF09697">
    <property type="entry name" value="Porph_ging"/>
    <property type="match status" value="1"/>
</dbReference>
<feature type="chain" id="PRO_5001868065" description="GLPGLI family protein" evidence="1">
    <location>
        <begin position="20"/>
        <end position="292"/>
    </location>
</feature>
<proteinExistence type="predicted"/>
<accession>A0A090W935</accession>
<dbReference type="AlphaFoldDB" id="A0A090W935"/>
<evidence type="ECO:0000313" key="3">
    <source>
        <dbReference type="Proteomes" id="UP000029647"/>
    </source>
</evidence>
<evidence type="ECO:0008006" key="4">
    <source>
        <dbReference type="Google" id="ProtNLM"/>
    </source>
</evidence>
<comment type="caution">
    <text evidence="2">The sequence shown here is derived from an EMBL/GenBank/DDBJ whole genome shotgun (WGS) entry which is preliminary data.</text>
</comment>
<feature type="signal peptide" evidence="1">
    <location>
        <begin position="1"/>
        <end position="19"/>
    </location>
</feature>
<gene>
    <name evidence="2" type="ORF">JCM19275_2313</name>
</gene>
<organism evidence="2 3">
    <name type="scientific">Nonlabens ulvanivorans</name>
    <name type="common">Persicivirga ulvanivorans</name>
    <dbReference type="NCBI Taxonomy" id="906888"/>
    <lineage>
        <taxon>Bacteria</taxon>
        <taxon>Pseudomonadati</taxon>
        <taxon>Bacteroidota</taxon>
        <taxon>Flavobacteriia</taxon>
        <taxon>Flavobacteriales</taxon>
        <taxon>Flavobacteriaceae</taxon>
        <taxon>Nonlabens</taxon>
    </lineage>
</organism>
<evidence type="ECO:0000256" key="1">
    <source>
        <dbReference type="SAM" id="SignalP"/>
    </source>
</evidence>
<dbReference type="EMBL" id="BBNT01000001">
    <property type="protein sequence ID" value="GAL73466.1"/>
    <property type="molecule type" value="Genomic_DNA"/>
</dbReference>